<accession>A0A6B4JKF6</accession>
<dbReference type="Proteomes" id="UP000486903">
    <property type="component" value="Unassembled WGS sequence"/>
</dbReference>
<sequence length="488" mass="57222">MSGGSDAIRGFYLQTWISIFEMVKDTKWTSIEMEPKQDKIDILVNFENKSIKVIQVKSSINNFHKSKIKEILESLIDANPNAVYYEVVLIGETNVDLESLINDICYEKVIDKSIKNINIKVIPLNIEKIEEDIKKQLQEYLDYLGYDMKAEALSLINKSLVSDSLISAIKKDKYYKENFDDNLILLSELMYSANQDNNMPLSINISEKGIRRYKKIKFIRKISIALAIFFGINPFIKLYIEGLTYLDIICSIGLVCILIGVVLFFRRSDSKFREMEDDEIEEYLKNEGSAENSILRINVWNKTEYENNKKQVYSKINIQNKTKEKIEHIEGKIQFKHVNEVLYEYPFDKSDIDAFEKIVIFNGRVVPQKTKKYWTDFKVKIKELRTCGRNLNDLAIYSESTYRVYGTLLNSYYLPVIDELFHYESTEAVHEIKKMYFGIHYLVKYINLKRFFILMLCVFIGLTIVICSFIGIYNFLYLPIKLICLLFN</sequence>
<organism evidence="1 2">
    <name type="scientific">Clostridium botulinum</name>
    <dbReference type="NCBI Taxonomy" id="1491"/>
    <lineage>
        <taxon>Bacteria</taxon>
        <taxon>Bacillati</taxon>
        <taxon>Bacillota</taxon>
        <taxon>Clostridia</taxon>
        <taxon>Eubacteriales</taxon>
        <taxon>Clostridiaceae</taxon>
        <taxon>Clostridium</taxon>
    </lineage>
</organism>
<dbReference type="EMBL" id="SXFB01000001">
    <property type="protein sequence ID" value="NFV25081.1"/>
    <property type="molecule type" value="Genomic_DNA"/>
</dbReference>
<protein>
    <submittedName>
        <fullName evidence="1">Uncharacterized protein</fullName>
    </submittedName>
</protein>
<comment type="caution">
    <text evidence="1">The sequence shown here is derived from an EMBL/GenBank/DDBJ whole genome shotgun (WGS) entry which is preliminary data.</text>
</comment>
<dbReference type="AlphaFoldDB" id="A0A6B4JKF6"/>
<name>A0A6B4JKF6_CLOBO</name>
<dbReference type="RefSeq" id="WP_003373380.1">
    <property type="nucleotide sequence ID" value="NZ_JACBBA010000001.1"/>
</dbReference>
<reference evidence="1 2" key="1">
    <citation type="submission" date="2019-04" db="EMBL/GenBank/DDBJ databases">
        <title>Genome sequencing of Clostridium botulinum Groups I-IV and Clostridium butyricum.</title>
        <authorList>
            <person name="Brunt J."/>
            <person name="Van Vliet A.H.M."/>
            <person name="Stringer S.C."/>
            <person name="Carter A.T."/>
            <person name="Peck M.W."/>
        </authorList>
    </citation>
    <scope>NUCLEOTIDE SEQUENCE [LARGE SCALE GENOMIC DNA]</scope>
    <source>
        <strain evidence="1 2">BL81</strain>
    </source>
</reference>
<gene>
    <name evidence="1" type="ORF">FDG31_02690</name>
</gene>
<evidence type="ECO:0000313" key="1">
    <source>
        <dbReference type="EMBL" id="NFV25081.1"/>
    </source>
</evidence>
<proteinExistence type="predicted"/>
<evidence type="ECO:0000313" key="2">
    <source>
        <dbReference type="Proteomes" id="UP000486903"/>
    </source>
</evidence>